<dbReference type="InterPro" id="IPR005025">
    <property type="entry name" value="FMN_Rdtase-like_dom"/>
</dbReference>
<dbReference type="AlphaFoldDB" id="A0A5E4LT66"/>
<dbReference type="InterPro" id="IPR051796">
    <property type="entry name" value="ISF_SsuE-like"/>
</dbReference>
<evidence type="ECO:0000313" key="6">
    <source>
        <dbReference type="Proteomes" id="UP000789941"/>
    </source>
</evidence>
<sequence length="180" mass="19985">MRIIAISGSPRSGNCERLVKEAAEGARSEGAEVEIFLLRNLKFAGCCGRDQCYHDGICLVKDEVTPVLKKIQKCDGLIIASPNYFNNVSGLMKNFMDRTNPYCKDKKWKGKKAAIMVVGGATKRSAIRCSRTINDFLWIHGIELVGSRSFLAEGPRDAEQNKDYLKKARLLGKNLAMAKN</sequence>
<dbReference type="GO" id="GO:0016491">
    <property type="term" value="F:oxidoreductase activity"/>
    <property type="evidence" value="ECO:0007669"/>
    <property type="project" value="InterPro"/>
</dbReference>
<keyword evidence="2" id="KW-0288">FMN</keyword>
<comment type="caution">
    <text evidence="5">The sequence shown here is derived from an EMBL/GenBank/DDBJ whole genome shotgun (WGS) entry which is preliminary data.</text>
</comment>
<proteinExistence type="inferred from homology"/>
<dbReference type="Pfam" id="PF03358">
    <property type="entry name" value="FMN_red"/>
    <property type="match status" value="1"/>
</dbReference>
<dbReference type="PANTHER" id="PTHR43278">
    <property type="entry name" value="NAD(P)H-DEPENDENT FMN-CONTAINING OXIDOREDUCTASE YWQN-RELATED"/>
    <property type="match status" value="1"/>
</dbReference>
<evidence type="ECO:0000256" key="2">
    <source>
        <dbReference type="ARBA" id="ARBA00022643"/>
    </source>
</evidence>
<dbReference type="InterPro" id="IPR008254">
    <property type="entry name" value="Flavodoxin/NO_synth"/>
</dbReference>
<evidence type="ECO:0000256" key="3">
    <source>
        <dbReference type="ARBA" id="ARBA00038292"/>
    </source>
</evidence>
<dbReference type="PANTHER" id="PTHR43278:SF2">
    <property type="entry name" value="IRON-SULFUR FLAVOPROTEIN"/>
    <property type="match status" value="1"/>
</dbReference>
<dbReference type="Gene3D" id="3.40.50.360">
    <property type="match status" value="1"/>
</dbReference>
<evidence type="ECO:0000259" key="4">
    <source>
        <dbReference type="PROSITE" id="PS50902"/>
    </source>
</evidence>
<dbReference type="PROSITE" id="PS50902">
    <property type="entry name" value="FLAVODOXIN_LIKE"/>
    <property type="match status" value="1"/>
</dbReference>
<gene>
    <name evidence="5" type="ORF">LFW2832_00722</name>
</gene>
<dbReference type="Proteomes" id="UP000789941">
    <property type="component" value="Unassembled WGS sequence"/>
</dbReference>
<dbReference type="EMBL" id="CABMJJ010000009">
    <property type="protein sequence ID" value="VVC04087.1"/>
    <property type="molecule type" value="Genomic_DNA"/>
</dbReference>
<reference evidence="5 6" key="1">
    <citation type="submission" date="2019-08" db="EMBL/GenBank/DDBJ databases">
        <authorList>
            <person name="Vazquez-Campos X."/>
        </authorList>
    </citation>
    <scope>NUCLEOTIDE SEQUENCE [LARGE SCALE GENOMIC DNA]</scope>
    <source>
        <strain evidence="5">LFW-283_2</strain>
    </source>
</reference>
<organism evidence="5 6">
    <name type="scientific">Candidatus Bilamarchaeum dharawalense</name>
    <dbReference type="NCBI Taxonomy" id="2885759"/>
    <lineage>
        <taxon>Archaea</taxon>
        <taxon>Candidatus Micrarchaeota</taxon>
        <taxon>Candidatus Micrarchaeia</taxon>
        <taxon>Candidatus Anstonellales</taxon>
        <taxon>Candidatus Bilamarchaeaceae</taxon>
        <taxon>Candidatus Bilamarchaeum</taxon>
    </lineage>
</organism>
<protein>
    <submittedName>
        <fullName evidence="5">Iron-sulfur flavoprotein</fullName>
    </submittedName>
</protein>
<accession>A0A5E4LT66</accession>
<name>A0A5E4LT66_9ARCH</name>
<comment type="similarity">
    <text evidence="3">Belongs to the SsuE family. Isf subfamily.</text>
</comment>
<dbReference type="GO" id="GO:0010181">
    <property type="term" value="F:FMN binding"/>
    <property type="evidence" value="ECO:0007669"/>
    <property type="project" value="InterPro"/>
</dbReference>
<evidence type="ECO:0000313" key="5">
    <source>
        <dbReference type="EMBL" id="VVC04087.1"/>
    </source>
</evidence>
<keyword evidence="1" id="KW-0285">Flavoprotein</keyword>
<dbReference type="InterPro" id="IPR029039">
    <property type="entry name" value="Flavoprotein-like_sf"/>
</dbReference>
<feature type="domain" description="Flavodoxin-like" evidence="4">
    <location>
        <begin position="4"/>
        <end position="176"/>
    </location>
</feature>
<evidence type="ECO:0000256" key="1">
    <source>
        <dbReference type="ARBA" id="ARBA00022630"/>
    </source>
</evidence>
<dbReference type="SUPFAM" id="SSF52218">
    <property type="entry name" value="Flavoproteins"/>
    <property type="match status" value="1"/>
</dbReference>